<reference evidence="9" key="1">
    <citation type="journal article" date="2015" name="Insect Mol. Biol.">
        <title>Effects of Lysiphlebia japonica (Ashmead) on cotton-melon aphid Aphis gossypii Glover lipid synthesis.</title>
        <authorList>
            <person name="Zhang S."/>
            <person name="Luo J.Y."/>
            <person name="Lv L.M."/>
            <person name="Wang C.Y."/>
            <person name="Li C.H."/>
            <person name="Zhu X.Z."/>
            <person name="Cui J.J."/>
        </authorList>
    </citation>
    <scope>NUCLEOTIDE SEQUENCE</scope>
</reference>
<accession>A0A0G3YL58</accession>
<dbReference type="InterPro" id="IPR000073">
    <property type="entry name" value="AB_hydrolase_1"/>
</dbReference>
<evidence type="ECO:0000256" key="4">
    <source>
        <dbReference type="ARBA" id="ARBA00022963"/>
    </source>
</evidence>
<dbReference type="InterPro" id="IPR029058">
    <property type="entry name" value="AB_hydrolase_fold"/>
</dbReference>
<dbReference type="PANTHER" id="PTHR11005">
    <property type="entry name" value="LYSOSOMAL ACID LIPASE-RELATED"/>
    <property type="match status" value="1"/>
</dbReference>
<evidence type="ECO:0000256" key="3">
    <source>
        <dbReference type="ARBA" id="ARBA00022801"/>
    </source>
</evidence>
<evidence type="ECO:0000256" key="1">
    <source>
        <dbReference type="ARBA" id="ARBA00010701"/>
    </source>
</evidence>
<keyword evidence="6" id="KW-0325">Glycoprotein</keyword>
<keyword evidence="3" id="KW-0378">Hydrolase</keyword>
<keyword evidence="5" id="KW-0443">Lipid metabolism</keyword>
<feature type="non-terminal residue" evidence="9">
    <location>
        <position position="1"/>
    </location>
</feature>
<dbReference type="Gene3D" id="3.40.50.1820">
    <property type="entry name" value="alpha/beta hydrolase"/>
    <property type="match status" value="1"/>
</dbReference>
<dbReference type="Pfam" id="PF00561">
    <property type="entry name" value="Abhydrolase_1"/>
    <property type="match status" value="1"/>
</dbReference>
<feature type="active site" description="Nucleophile" evidence="7">
    <location>
        <position position="193"/>
    </location>
</feature>
<dbReference type="InterPro" id="IPR025483">
    <property type="entry name" value="Lipase_euk"/>
</dbReference>
<keyword evidence="2" id="KW-0732">Signal</keyword>
<comment type="similarity">
    <text evidence="1">Belongs to the AB hydrolase superfamily. Lipase family.</text>
</comment>
<evidence type="ECO:0000313" key="9">
    <source>
        <dbReference type="EMBL" id="AKM28434.1"/>
    </source>
</evidence>
<dbReference type="GO" id="GO:0016788">
    <property type="term" value="F:hydrolase activity, acting on ester bonds"/>
    <property type="evidence" value="ECO:0007669"/>
    <property type="project" value="InterPro"/>
</dbReference>
<dbReference type="PIRSF" id="PIRSF000862">
    <property type="entry name" value="Steryl_ester_lip"/>
    <property type="match status" value="1"/>
</dbReference>
<protein>
    <submittedName>
        <fullName evidence="9">Gastric triacylglycerol lipase 2</fullName>
    </submittedName>
</protein>
<dbReference type="GO" id="GO:0016042">
    <property type="term" value="P:lipid catabolic process"/>
    <property type="evidence" value="ECO:0007669"/>
    <property type="project" value="UniProtKB-KW"/>
</dbReference>
<feature type="active site" description="Charge relay system" evidence="7">
    <location>
        <position position="394"/>
    </location>
</feature>
<proteinExistence type="evidence at transcript level"/>
<sequence>VKYFKITFFYLIFNLKKNWITIMQFLNLDNYRFILISLSTIIILFNTCDYATCLDASTKIKEFGYPLETHEVWTEDRAHLGLERIPHNGSTVIGKPVLLMHGLFSDSYIFTANNSSLSFVLSDAGFDVWLYNTRGVGLSRTLSIYKRPGSLPNMNRISWNFSFHEMGVYDLTAVIDFILKKTEHSKLNVVGYSLGATIAFVCLSDKPEYNAKVNKLVLIAPATNFKTSPVTTFVKQFPKIVSIMLDVFDFIPYTMDPDSTYSQLRNMCAKESVLKSCKKLIDFLEGVDLPIDNNTVLDMASVFPQPVSSKLMKHYFQIVLKGRLSHYDYGTSGNLLLYNKIIPPDYDLSKVTAPTFIIHSNNDYLTTPTDVKWLIHLLPNIKEVHYIDQVQWGHLSFILSPNRREIINLYIANKLLDESL</sequence>
<dbReference type="AlphaFoldDB" id="A0A0G3YL58"/>
<feature type="domain" description="AB hydrolase-1" evidence="8">
    <location>
        <begin position="95"/>
        <end position="400"/>
    </location>
</feature>
<dbReference type="FunFam" id="3.40.50.1820:FF:000057">
    <property type="entry name" value="Lipase"/>
    <property type="match status" value="1"/>
</dbReference>
<evidence type="ECO:0000256" key="7">
    <source>
        <dbReference type="PIRSR" id="PIRSR000862-1"/>
    </source>
</evidence>
<dbReference type="EMBL" id="KM507110">
    <property type="protein sequence ID" value="AKM28434.1"/>
    <property type="molecule type" value="mRNA"/>
</dbReference>
<feature type="active site" description="Charge relay system" evidence="7">
    <location>
        <position position="363"/>
    </location>
</feature>
<dbReference type="SUPFAM" id="SSF53474">
    <property type="entry name" value="alpha/beta-Hydrolases"/>
    <property type="match status" value="1"/>
</dbReference>
<keyword evidence="4" id="KW-0442">Lipid degradation</keyword>
<organism evidence="9">
    <name type="scientific">Aphis gossypii</name>
    <name type="common">Cotton aphid</name>
    <dbReference type="NCBI Taxonomy" id="80765"/>
    <lineage>
        <taxon>Eukaryota</taxon>
        <taxon>Metazoa</taxon>
        <taxon>Ecdysozoa</taxon>
        <taxon>Arthropoda</taxon>
        <taxon>Hexapoda</taxon>
        <taxon>Insecta</taxon>
        <taxon>Pterygota</taxon>
        <taxon>Neoptera</taxon>
        <taxon>Paraneoptera</taxon>
        <taxon>Hemiptera</taxon>
        <taxon>Sternorrhyncha</taxon>
        <taxon>Aphidomorpha</taxon>
        <taxon>Aphidoidea</taxon>
        <taxon>Aphididae</taxon>
        <taxon>Aphidini</taxon>
        <taxon>Aphis</taxon>
        <taxon>Aphis</taxon>
    </lineage>
</organism>
<evidence type="ECO:0000256" key="5">
    <source>
        <dbReference type="ARBA" id="ARBA00023098"/>
    </source>
</evidence>
<name>A0A0G3YL58_APHGO</name>
<evidence type="ECO:0000256" key="2">
    <source>
        <dbReference type="ARBA" id="ARBA00022729"/>
    </source>
</evidence>
<evidence type="ECO:0000259" key="8">
    <source>
        <dbReference type="Pfam" id="PF00561"/>
    </source>
</evidence>
<evidence type="ECO:0000256" key="6">
    <source>
        <dbReference type="ARBA" id="ARBA00023180"/>
    </source>
</evidence>